<dbReference type="AlphaFoldDB" id="A0A239PCA1"/>
<evidence type="ECO:0000313" key="2">
    <source>
        <dbReference type="Proteomes" id="UP000198282"/>
    </source>
</evidence>
<proteinExistence type="predicted"/>
<dbReference type="Proteomes" id="UP000198282">
    <property type="component" value="Unassembled WGS sequence"/>
</dbReference>
<protein>
    <submittedName>
        <fullName evidence="1">Uncharacterized protein</fullName>
    </submittedName>
</protein>
<reference evidence="1 2" key="1">
    <citation type="submission" date="2017-06" db="EMBL/GenBank/DDBJ databases">
        <authorList>
            <person name="Kim H.J."/>
            <person name="Triplett B.A."/>
        </authorList>
    </citation>
    <scope>NUCLEOTIDE SEQUENCE [LARGE SCALE GENOMIC DNA]</scope>
    <source>
        <strain evidence="1 2">CGMCC 4.2132</strain>
    </source>
</reference>
<evidence type="ECO:0000313" key="1">
    <source>
        <dbReference type="EMBL" id="SNT64264.1"/>
    </source>
</evidence>
<dbReference type="EMBL" id="FZOD01000114">
    <property type="protein sequence ID" value="SNT64264.1"/>
    <property type="molecule type" value="Genomic_DNA"/>
</dbReference>
<name>A0A239PCA1_9ACTN</name>
<organism evidence="1 2">
    <name type="scientific">Streptosporangium subroseum</name>
    <dbReference type="NCBI Taxonomy" id="106412"/>
    <lineage>
        <taxon>Bacteria</taxon>
        <taxon>Bacillati</taxon>
        <taxon>Actinomycetota</taxon>
        <taxon>Actinomycetes</taxon>
        <taxon>Streptosporangiales</taxon>
        <taxon>Streptosporangiaceae</taxon>
        <taxon>Streptosporangium</taxon>
    </lineage>
</organism>
<keyword evidence="2" id="KW-1185">Reference proteome</keyword>
<accession>A0A239PCA1</accession>
<gene>
    <name evidence="1" type="ORF">SAMN05216276_11142</name>
</gene>
<sequence>MGPPSTQIDGGPFAYRADRRVYAQCAEGRQARANGKIVEALDG</sequence>